<feature type="non-terminal residue" evidence="1">
    <location>
        <position position="1"/>
    </location>
</feature>
<dbReference type="Gene3D" id="6.10.250.1570">
    <property type="match status" value="1"/>
</dbReference>
<name>A0ABD0RIH3_CIRMR</name>
<organism evidence="1 2">
    <name type="scientific">Cirrhinus mrigala</name>
    <name type="common">Mrigala</name>
    <dbReference type="NCBI Taxonomy" id="683832"/>
    <lineage>
        <taxon>Eukaryota</taxon>
        <taxon>Metazoa</taxon>
        <taxon>Chordata</taxon>
        <taxon>Craniata</taxon>
        <taxon>Vertebrata</taxon>
        <taxon>Euteleostomi</taxon>
        <taxon>Actinopterygii</taxon>
        <taxon>Neopterygii</taxon>
        <taxon>Teleostei</taxon>
        <taxon>Ostariophysi</taxon>
        <taxon>Cypriniformes</taxon>
        <taxon>Cyprinidae</taxon>
        <taxon>Labeoninae</taxon>
        <taxon>Labeonini</taxon>
        <taxon>Cirrhinus</taxon>
    </lineage>
</organism>
<evidence type="ECO:0000313" key="1">
    <source>
        <dbReference type="EMBL" id="KAL0198264.1"/>
    </source>
</evidence>
<dbReference type="EMBL" id="JAMKFB020000003">
    <property type="protein sequence ID" value="KAL0198264.1"/>
    <property type="molecule type" value="Genomic_DNA"/>
</dbReference>
<keyword evidence="2" id="KW-1185">Reference proteome</keyword>
<dbReference type="Proteomes" id="UP001529510">
    <property type="component" value="Unassembled WGS sequence"/>
</dbReference>
<evidence type="ECO:0000313" key="2">
    <source>
        <dbReference type="Proteomes" id="UP001529510"/>
    </source>
</evidence>
<dbReference type="AlphaFoldDB" id="A0ABD0RIH3"/>
<comment type="caution">
    <text evidence="1">The sequence shown here is derived from an EMBL/GenBank/DDBJ whole genome shotgun (WGS) entry which is preliminary data.</text>
</comment>
<reference evidence="1 2" key="1">
    <citation type="submission" date="2024-05" db="EMBL/GenBank/DDBJ databases">
        <title>Genome sequencing and assembly of Indian major carp, Cirrhinus mrigala (Hamilton, 1822).</title>
        <authorList>
            <person name="Mohindra V."/>
            <person name="Chowdhury L.M."/>
            <person name="Lal K."/>
            <person name="Jena J.K."/>
        </authorList>
    </citation>
    <scope>NUCLEOTIDE SEQUENCE [LARGE SCALE GENOMIC DNA]</scope>
    <source>
        <strain evidence="1">CM1030</strain>
        <tissue evidence="1">Blood</tissue>
    </source>
</reference>
<feature type="non-terminal residue" evidence="1">
    <location>
        <position position="52"/>
    </location>
</feature>
<gene>
    <name evidence="1" type="ORF">M9458_006804</name>
</gene>
<proteinExistence type="predicted"/>
<sequence>IRVLSQQAAAVVKQEGGHNDLLEQVKADISPPYLGSWTPYWTPNPLSAEPLN</sequence>
<accession>A0ABD0RIH3</accession>
<protein>
    <submittedName>
        <fullName evidence="1">Uncharacterized protein</fullName>
    </submittedName>
</protein>